<dbReference type="Proteomes" id="UP000230821">
    <property type="component" value="Unassembled WGS sequence"/>
</dbReference>
<keyword evidence="5" id="KW-0413">Isomerase</keyword>
<dbReference type="Gene3D" id="1.10.3170.10">
    <property type="entry name" value="Recbcd, chain B, domain 2"/>
    <property type="match status" value="1"/>
</dbReference>
<dbReference type="EC" id="5.6.2.4" evidence="7"/>
<name>A0A2G6K6B1_9BACT</name>
<keyword evidence="1 9" id="KW-0547">Nucleotide-binding</keyword>
<dbReference type="GO" id="GO:0016787">
    <property type="term" value="F:hydrolase activity"/>
    <property type="evidence" value="ECO:0007669"/>
    <property type="project" value="UniProtKB-UniRule"/>
</dbReference>
<evidence type="ECO:0000313" key="12">
    <source>
        <dbReference type="EMBL" id="PIE31228.1"/>
    </source>
</evidence>
<evidence type="ECO:0000256" key="2">
    <source>
        <dbReference type="ARBA" id="ARBA00022801"/>
    </source>
</evidence>
<proteinExistence type="predicted"/>
<dbReference type="AlphaFoldDB" id="A0A2G6K6B1"/>
<dbReference type="GO" id="GO:0043138">
    <property type="term" value="F:3'-5' DNA helicase activity"/>
    <property type="evidence" value="ECO:0007669"/>
    <property type="project" value="UniProtKB-EC"/>
</dbReference>
<keyword evidence="3 9" id="KW-0347">Helicase</keyword>
<dbReference type="InterPro" id="IPR000212">
    <property type="entry name" value="DNA_helicase_UvrD/REP"/>
</dbReference>
<dbReference type="InterPro" id="IPR027417">
    <property type="entry name" value="P-loop_NTPase"/>
</dbReference>
<keyword evidence="2 9" id="KW-0378">Hydrolase</keyword>
<dbReference type="Gene3D" id="1.10.486.10">
    <property type="entry name" value="PCRA, domain 4"/>
    <property type="match status" value="1"/>
</dbReference>
<dbReference type="GO" id="GO:0003677">
    <property type="term" value="F:DNA binding"/>
    <property type="evidence" value="ECO:0007669"/>
    <property type="project" value="InterPro"/>
</dbReference>
<dbReference type="SUPFAM" id="SSF52540">
    <property type="entry name" value="P-loop containing nucleoside triphosphate hydrolases"/>
    <property type="match status" value="1"/>
</dbReference>
<dbReference type="InterPro" id="IPR014017">
    <property type="entry name" value="DNA_helicase_UvrD-like_C"/>
</dbReference>
<evidence type="ECO:0000256" key="7">
    <source>
        <dbReference type="ARBA" id="ARBA00034808"/>
    </source>
</evidence>
<comment type="caution">
    <text evidence="12">The sequence shown here is derived from an EMBL/GenBank/DDBJ whole genome shotgun (WGS) entry which is preliminary data.</text>
</comment>
<evidence type="ECO:0000259" key="11">
    <source>
        <dbReference type="PROSITE" id="PS51217"/>
    </source>
</evidence>
<dbReference type="EMBL" id="PDSK01000163">
    <property type="protein sequence ID" value="PIE31228.1"/>
    <property type="molecule type" value="Genomic_DNA"/>
</dbReference>
<dbReference type="PROSITE" id="PS51198">
    <property type="entry name" value="UVRD_HELICASE_ATP_BIND"/>
    <property type="match status" value="1"/>
</dbReference>
<feature type="domain" description="UvrD-like helicase C-terminal" evidence="11">
    <location>
        <begin position="503"/>
        <end position="754"/>
    </location>
</feature>
<dbReference type="PROSITE" id="PS51217">
    <property type="entry name" value="UVRD_HELICASE_CTER"/>
    <property type="match status" value="1"/>
</dbReference>
<sequence length="755" mass="85586">MISSLDAARTPLERGITLVEASAGTGKTYAIAMLVLRAVCEQEIPIEKILVVTFTRAATEELRGRIRQRLAEARRLLAGKQQPEDATMAAWLETIDDNVRPQMEKLVTRALYDIDQAAIFTIHSFCQRMLVEQALESGQLFDVEMQGDSDDIRRQVAEDFWRATVYPMDREACGIIVAEYPSPGELLKVMGRAGEYHCLEPQSPGVAHWAKKFSAAVDSLRRWFLGDGGGKTLQAFCVAHDAKHFKKPLADEENFRDFLGQVSDYLLEKTEQPPLKYLAFLHKEGLLEIINKKKFKTDAQRVQFLERFSLPDEEMGDFIAARKQLLIAFRRDFLLFLEETLQKTLEERGLLSFDGLIRVLDRALSDENSTLRTLLAQRYDAACIDEFQDTDFRQWHIFSSLFAGGDHFLYLIGDPKQGIYAFRGADIYSYFAARNAATQTLTLPKNYRSHPDLVAAVNHLFSYRQKAPFVYPSEQLPFVPVTAAKNHQDGALYRGGESLCAMNYWQLGQNPGRKNWRPGAAAARFCNETMREILDLLDPENPAILRQVVDGEKQSRPLRPRDIAILVRSHRQAGEYQRACASLGLPCVVASRASVFLTEEARELLRVLAAVAEPGNPALVRSALAVSWFALSGNELYEIWEDDRKRDRYLNDFLSYRQIWLEQGVLVMMQRLFAKEGVLVHLAAEIFGERRTTNVLQLVELAQKAETEQRLGPSGLLLWLNTAIAEERGEEDTQQQLESDEEAIRIMTMHGAKGL</sequence>
<evidence type="ECO:0000256" key="5">
    <source>
        <dbReference type="ARBA" id="ARBA00023235"/>
    </source>
</evidence>
<comment type="catalytic activity">
    <reaction evidence="8">
        <text>ATP + H2O = ADP + phosphate + H(+)</text>
        <dbReference type="Rhea" id="RHEA:13065"/>
        <dbReference type="ChEBI" id="CHEBI:15377"/>
        <dbReference type="ChEBI" id="CHEBI:15378"/>
        <dbReference type="ChEBI" id="CHEBI:30616"/>
        <dbReference type="ChEBI" id="CHEBI:43474"/>
        <dbReference type="ChEBI" id="CHEBI:456216"/>
        <dbReference type="EC" id="5.6.2.4"/>
    </reaction>
</comment>
<dbReference type="Gene3D" id="3.40.50.300">
    <property type="entry name" value="P-loop containing nucleotide triphosphate hydrolases"/>
    <property type="match status" value="2"/>
</dbReference>
<keyword evidence="4 9" id="KW-0067">ATP-binding</keyword>
<evidence type="ECO:0000256" key="3">
    <source>
        <dbReference type="ARBA" id="ARBA00022806"/>
    </source>
</evidence>
<dbReference type="Pfam" id="PF00580">
    <property type="entry name" value="UvrD-helicase"/>
    <property type="match status" value="2"/>
</dbReference>
<evidence type="ECO:0000256" key="4">
    <source>
        <dbReference type="ARBA" id="ARBA00022840"/>
    </source>
</evidence>
<reference evidence="12 13" key="1">
    <citation type="submission" date="2017-10" db="EMBL/GenBank/DDBJ databases">
        <title>Novel microbial diversity and functional potential in the marine mammal oral microbiome.</title>
        <authorList>
            <person name="Dudek N.K."/>
            <person name="Sun C.L."/>
            <person name="Burstein D."/>
            <person name="Kantor R.S."/>
            <person name="Aliaga Goltsman D.S."/>
            <person name="Bik E.M."/>
            <person name="Thomas B.C."/>
            <person name="Banfield J.F."/>
            <person name="Relman D.A."/>
        </authorList>
    </citation>
    <scope>NUCLEOTIDE SEQUENCE [LARGE SCALE GENOMIC DNA]</scope>
    <source>
        <strain evidence="12">DOLJORAL78_47_16</strain>
    </source>
</reference>
<dbReference type="GO" id="GO:0009338">
    <property type="term" value="C:exodeoxyribonuclease V complex"/>
    <property type="evidence" value="ECO:0007669"/>
    <property type="project" value="TreeGrafter"/>
</dbReference>
<feature type="domain" description="UvrD-like helicase ATP-binding" evidence="10">
    <location>
        <begin position="1"/>
        <end position="450"/>
    </location>
</feature>
<evidence type="ECO:0000256" key="6">
    <source>
        <dbReference type="ARBA" id="ARBA00034617"/>
    </source>
</evidence>
<evidence type="ECO:0000256" key="1">
    <source>
        <dbReference type="ARBA" id="ARBA00022741"/>
    </source>
</evidence>
<protein>
    <recommendedName>
        <fullName evidence="7">DNA 3'-5' helicase</fullName>
        <ecNumber evidence="7">5.6.2.4</ecNumber>
    </recommendedName>
</protein>
<feature type="non-terminal residue" evidence="12">
    <location>
        <position position="755"/>
    </location>
</feature>
<dbReference type="GO" id="GO:0005829">
    <property type="term" value="C:cytosol"/>
    <property type="evidence" value="ECO:0007669"/>
    <property type="project" value="TreeGrafter"/>
</dbReference>
<evidence type="ECO:0000256" key="9">
    <source>
        <dbReference type="PROSITE-ProRule" id="PRU00560"/>
    </source>
</evidence>
<evidence type="ECO:0000313" key="13">
    <source>
        <dbReference type="Proteomes" id="UP000230821"/>
    </source>
</evidence>
<evidence type="ECO:0000256" key="8">
    <source>
        <dbReference type="ARBA" id="ARBA00048988"/>
    </source>
</evidence>
<feature type="binding site" evidence="9">
    <location>
        <begin position="21"/>
        <end position="28"/>
    </location>
    <ligand>
        <name>ATP</name>
        <dbReference type="ChEBI" id="CHEBI:30616"/>
    </ligand>
</feature>
<dbReference type="GO" id="GO:0000725">
    <property type="term" value="P:recombinational repair"/>
    <property type="evidence" value="ECO:0007669"/>
    <property type="project" value="TreeGrafter"/>
</dbReference>
<dbReference type="GO" id="GO:0005524">
    <property type="term" value="F:ATP binding"/>
    <property type="evidence" value="ECO:0007669"/>
    <property type="project" value="UniProtKB-UniRule"/>
</dbReference>
<gene>
    <name evidence="12" type="ORF">CSA56_18990</name>
</gene>
<dbReference type="PANTHER" id="PTHR11070:SF23">
    <property type="entry name" value="RECBCD ENZYME SUBUNIT RECB"/>
    <property type="match status" value="1"/>
</dbReference>
<dbReference type="InterPro" id="IPR014016">
    <property type="entry name" value="UvrD-like_ATP-bd"/>
</dbReference>
<organism evidence="12 13">
    <name type="scientific">candidate division KSB3 bacterium</name>
    <dbReference type="NCBI Taxonomy" id="2044937"/>
    <lineage>
        <taxon>Bacteria</taxon>
        <taxon>candidate division KSB3</taxon>
    </lineage>
</organism>
<dbReference type="PANTHER" id="PTHR11070">
    <property type="entry name" value="UVRD / RECB / PCRA DNA HELICASE FAMILY MEMBER"/>
    <property type="match status" value="1"/>
</dbReference>
<accession>A0A2G6K6B1</accession>
<comment type="catalytic activity">
    <reaction evidence="6">
        <text>Couples ATP hydrolysis with the unwinding of duplex DNA by translocating in the 3'-5' direction.</text>
        <dbReference type="EC" id="5.6.2.4"/>
    </reaction>
</comment>
<evidence type="ECO:0000259" key="10">
    <source>
        <dbReference type="PROSITE" id="PS51198"/>
    </source>
</evidence>